<dbReference type="SUPFAM" id="SSF56645">
    <property type="entry name" value="Acyl-CoA dehydrogenase NM domain-like"/>
    <property type="match status" value="1"/>
</dbReference>
<evidence type="ECO:0000259" key="6">
    <source>
        <dbReference type="Pfam" id="PF00441"/>
    </source>
</evidence>
<dbReference type="InterPro" id="IPR046373">
    <property type="entry name" value="Acyl-CoA_Oxase/DH_mid-dom_sf"/>
</dbReference>
<dbReference type="Proteomes" id="UP000070544">
    <property type="component" value="Unassembled WGS sequence"/>
</dbReference>
<dbReference type="InterPro" id="IPR006091">
    <property type="entry name" value="Acyl-CoA_Oxase/DH_mid-dom"/>
</dbReference>
<keyword evidence="2 5" id="KW-0285">Flavoprotein</keyword>
<evidence type="ECO:0000256" key="2">
    <source>
        <dbReference type="ARBA" id="ARBA00022630"/>
    </source>
</evidence>
<dbReference type="SUPFAM" id="SSF47203">
    <property type="entry name" value="Acyl-CoA dehydrogenase C-terminal domain-like"/>
    <property type="match status" value="1"/>
</dbReference>
<keyword evidence="9" id="KW-1185">Reference proteome</keyword>
<dbReference type="InterPro" id="IPR036250">
    <property type="entry name" value="AcylCo_DH-like_C"/>
</dbReference>
<evidence type="ECO:0000256" key="4">
    <source>
        <dbReference type="ARBA" id="ARBA00023002"/>
    </source>
</evidence>
<dbReference type="GO" id="GO:0003995">
    <property type="term" value="F:acyl-CoA dehydrogenase activity"/>
    <property type="evidence" value="ECO:0007669"/>
    <property type="project" value="TreeGrafter"/>
</dbReference>
<dbReference type="InterPro" id="IPR009075">
    <property type="entry name" value="AcylCo_DH/oxidase_C"/>
</dbReference>
<dbReference type="GO" id="GO:0005737">
    <property type="term" value="C:cytoplasm"/>
    <property type="evidence" value="ECO:0007669"/>
    <property type="project" value="TreeGrafter"/>
</dbReference>
<evidence type="ECO:0000313" key="9">
    <source>
        <dbReference type="Proteomes" id="UP000070544"/>
    </source>
</evidence>
<dbReference type="OrthoDB" id="10262177at2759"/>
<name>A0A139AVI9_GONPJ</name>
<comment type="similarity">
    <text evidence="1 5">Belongs to the acyl-CoA dehydrogenase family.</text>
</comment>
<evidence type="ECO:0000256" key="1">
    <source>
        <dbReference type="ARBA" id="ARBA00009347"/>
    </source>
</evidence>
<sequence>MPDFLSPDLVSLRDKAAKLADDLRKILSDSASDSDSFPRVRDASKAAGVYELTSKSSTSALAMLVVRETLASRGVGHLAGIFAPDPGFLSGAQEPVRASHLVPVLDGRKRWGLGITEPAGVTRPTSARVDGQQLVINGTKSYVTGGQQADFVVALVEVEGKGPSMVIIDTNLPGVSISRRFSSIDGSAHAAFLFQDVRVPLHNALGKPGQGRSSALVRISQVRLAVASEAVGSCIYILDVVGEFLSRARKGGARAQSERIRMRYGHLRALTYAARATVYRSARLVDSGQDAVNEIIAAKLVATEVAGEVVDTAIQLVGGEALVVGHPLEETMRRLRTLRLAEGETDTLRVNLARGHFDLKKGRL</sequence>
<dbReference type="Pfam" id="PF00441">
    <property type="entry name" value="Acyl-CoA_dh_1"/>
    <property type="match status" value="1"/>
</dbReference>
<evidence type="ECO:0000256" key="5">
    <source>
        <dbReference type="RuleBase" id="RU362125"/>
    </source>
</evidence>
<dbReference type="AlphaFoldDB" id="A0A139AVI9"/>
<dbReference type="CDD" id="cd00567">
    <property type="entry name" value="ACAD"/>
    <property type="match status" value="1"/>
</dbReference>
<proteinExistence type="inferred from homology"/>
<accession>A0A139AVI9</accession>
<evidence type="ECO:0000313" key="8">
    <source>
        <dbReference type="EMBL" id="KXS20714.1"/>
    </source>
</evidence>
<feature type="domain" description="Acyl-CoA dehydrogenase/oxidase C-terminal" evidence="6">
    <location>
        <begin position="209"/>
        <end position="355"/>
    </location>
</feature>
<dbReference type="InterPro" id="IPR050741">
    <property type="entry name" value="Acyl-CoA_dehydrogenase"/>
</dbReference>
<evidence type="ECO:0000259" key="7">
    <source>
        <dbReference type="Pfam" id="PF02770"/>
    </source>
</evidence>
<dbReference type="PANTHER" id="PTHR48083:SF2">
    <property type="entry name" value="MEDIUM-CHAIN SPECIFIC ACYL-COA DEHYDROGENASE, MITOCHONDRIAL"/>
    <property type="match status" value="1"/>
</dbReference>
<comment type="cofactor">
    <cofactor evidence="5">
        <name>FAD</name>
        <dbReference type="ChEBI" id="CHEBI:57692"/>
    </cofactor>
</comment>
<protein>
    <submittedName>
        <fullName evidence="8">Acyl-CoA dehydrogenase</fullName>
    </submittedName>
</protein>
<feature type="domain" description="Acyl-CoA oxidase/dehydrogenase middle" evidence="7">
    <location>
        <begin position="115"/>
        <end position="197"/>
    </location>
</feature>
<dbReference type="PANTHER" id="PTHR48083">
    <property type="entry name" value="MEDIUM-CHAIN SPECIFIC ACYL-COA DEHYDROGENASE, MITOCHONDRIAL-RELATED"/>
    <property type="match status" value="1"/>
</dbReference>
<evidence type="ECO:0000256" key="3">
    <source>
        <dbReference type="ARBA" id="ARBA00022827"/>
    </source>
</evidence>
<dbReference type="EMBL" id="KQ965734">
    <property type="protein sequence ID" value="KXS20714.1"/>
    <property type="molecule type" value="Genomic_DNA"/>
</dbReference>
<dbReference type="Gene3D" id="2.40.110.10">
    <property type="entry name" value="Butyryl-CoA Dehydrogenase, subunit A, domain 2"/>
    <property type="match status" value="1"/>
</dbReference>
<dbReference type="InterPro" id="IPR009100">
    <property type="entry name" value="AcylCoA_DH/oxidase_NM_dom_sf"/>
</dbReference>
<dbReference type="STRING" id="1344416.A0A139AVI9"/>
<gene>
    <name evidence="8" type="ORF">M427DRAFT_51693</name>
</gene>
<dbReference type="Gene3D" id="1.20.140.10">
    <property type="entry name" value="Butyryl-CoA Dehydrogenase, subunit A, domain 3"/>
    <property type="match status" value="1"/>
</dbReference>
<keyword evidence="4 5" id="KW-0560">Oxidoreductase</keyword>
<keyword evidence="3 5" id="KW-0274">FAD</keyword>
<dbReference type="Pfam" id="PF02770">
    <property type="entry name" value="Acyl-CoA_dh_M"/>
    <property type="match status" value="1"/>
</dbReference>
<organism evidence="8 9">
    <name type="scientific">Gonapodya prolifera (strain JEL478)</name>
    <name type="common">Monoblepharis prolifera</name>
    <dbReference type="NCBI Taxonomy" id="1344416"/>
    <lineage>
        <taxon>Eukaryota</taxon>
        <taxon>Fungi</taxon>
        <taxon>Fungi incertae sedis</taxon>
        <taxon>Chytridiomycota</taxon>
        <taxon>Chytridiomycota incertae sedis</taxon>
        <taxon>Monoblepharidomycetes</taxon>
        <taxon>Monoblepharidales</taxon>
        <taxon>Gonapodyaceae</taxon>
        <taxon>Gonapodya</taxon>
    </lineage>
</organism>
<reference evidence="8 9" key="1">
    <citation type="journal article" date="2015" name="Genome Biol. Evol.">
        <title>Phylogenomic analyses indicate that early fungi evolved digesting cell walls of algal ancestors of land plants.</title>
        <authorList>
            <person name="Chang Y."/>
            <person name="Wang S."/>
            <person name="Sekimoto S."/>
            <person name="Aerts A.L."/>
            <person name="Choi C."/>
            <person name="Clum A."/>
            <person name="LaButti K.M."/>
            <person name="Lindquist E.A."/>
            <person name="Yee Ngan C."/>
            <person name="Ohm R.A."/>
            <person name="Salamov A.A."/>
            <person name="Grigoriev I.V."/>
            <person name="Spatafora J.W."/>
            <person name="Berbee M.L."/>
        </authorList>
    </citation>
    <scope>NUCLEOTIDE SEQUENCE [LARGE SCALE GENOMIC DNA]</scope>
    <source>
        <strain evidence="8 9">JEL478</strain>
    </source>
</reference>
<dbReference type="GO" id="GO:0033539">
    <property type="term" value="P:fatty acid beta-oxidation using acyl-CoA dehydrogenase"/>
    <property type="evidence" value="ECO:0007669"/>
    <property type="project" value="TreeGrafter"/>
</dbReference>